<dbReference type="GO" id="GO:0015418">
    <property type="term" value="F:ABC-type quaternary ammonium compound transporting activity"/>
    <property type="evidence" value="ECO:0007669"/>
    <property type="project" value="UniProtKB-EC"/>
</dbReference>
<evidence type="ECO:0000256" key="2">
    <source>
        <dbReference type="ARBA" id="ARBA00022448"/>
    </source>
</evidence>
<proteinExistence type="inferred from homology"/>
<accession>A0AAE3YF59</accession>
<feature type="domain" description="ABC transporter" evidence="6">
    <location>
        <begin position="8"/>
        <end position="240"/>
    </location>
</feature>
<dbReference type="Gene3D" id="3.40.50.300">
    <property type="entry name" value="P-loop containing nucleotide triphosphate hydrolases"/>
    <property type="match status" value="1"/>
</dbReference>
<dbReference type="EC" id="7.6.2.9" evidence="5"/>
<keyword evidence="8" id="KW-1185">Reference proteome</keyword>
<dbReference type="Proteomes" id="UP001247307">
    <property type="component" value="Unassembled WGS sequence"/>
</dbReference>
<dbReference type="InterPro" id="IPR017871">
    <property type="entry name" value="ABC_transporter-like_CS"/>
</dbReference>
<dbReference type="PROSITE" id="PS50893">
    <property type="entry name" value="ABC_TRANSPORTER_2"/>
    <property type="match status" value="1"/>
</dbReference>
<evidence type="ECO:0000256" key="1">
    <source>
        <dbReference type="ARBA" id="ARBA00005417"/>
    </source>
</evidence>
<dbReference type="RefSeq" id="WP_309849509.1">
    <property type="nucleotide sequence ID" value="NZ_BAAAIU010000022.1"/>
</dbReference>
<dbReference type="SUPFAM" id="SSF52540">
    <property type="entry name" value="P-loop containing nucleoside triphosphate hydrolases"/>
    <property type="match status" value="1"/>
</dbReference>
<dbReference type="InterPro" id="IPR003439">
    <property type="entry name" value="ABC_transporter-like_ATP-bd"/>
</dbReference>
<evidence type="ECO:0000259" key="6">
    <source>
        <dbReference type="PROSITE" id="PS50893"/>
    </source>
</evidence>
<evidence type="ECO:0000313" key="7">
    <source>
        <dbReference type="EMBL" id="MDR6891572.1"/>
    </source>
</evidence>
<reference evidence="7" key="1">
    <citation type="submission" date="2023-07" db="EMBL/GenBank/DDBJ databases">
        <title>Sequencing the genomes of 1000 actinobacteria strains.</title>
        <authorList>
            <person name="Klenk H.-P."/>
        </authorList>
    </citation>
    <scope>NUCLEOTIDE SEQUENCE</scope>
    <source>
        <strain evidence="7">DSM 13988</strain>
    </source>
</reference>
<dbReference type="FunFam" id="3.40.50.300:FF:000425">
    <property type="entry name" value="Probable ABC transporter, ATP-binding subunit"/>
    <property type="match status" value="1"/>
</dbReference>
<evidence type="ECO:0000256" key="5">
    <source>
        <dbReference type="ARBA" id="ARBA00066388"/>
    </source>
</evidence>
<dbReference type="EMBL" id="JAVDUI010000001">
    <property type="protein sequence ID" value="MDR6891572.1"/>
    <property type="molecule type" value="Genomic_DNA"/>
</dbReference>
<dbReference type="GO" id="GO:0016887">
    <property type="term" value="F:ATP hydrolysis activity"/>
    <property type="evidence" value="ECO:0007669"/>
    <property type="project" value="InterPro"/>
</dbReference>
<evidence type="ECO:0000256" key="3">
    <source>
        <dbReference type="ARBA" id="ARBA00022741"/>
    </source>
</evidence>
<dbReference type="InterPro" id="IPR003593">
    <property type="entry name" value="AAA+_ATPase"/>
</dbReference>
<dbReference type="InterPro" id="IPR027417">
    <property type="entry name" value="P-loop_NTPase"/>
</dbReference>
<dbReference type="PANTHER" id="PTHR43117">
    <property type="entry name" value="OSMOPROTECTANT IMPORT ATP-BINDING PROTEIN OSMV"/>
    <property type="match status" value="1"/>
</dbReference>
<dbReference type="PROSITE" id="PS00211">
    <property type="entry name" value="ABC_TRANSPORTER_1"/>
    <property type="match status" value="1"/>
</dbReference>
<gene>
    <name evidence="7" type="ORF">J2S35_000512</name>
</gene>
<sequence length="341" mass="36284">MNSAAPKIRFENVSVSYGGAEPAVRNVSLDIPEGSFTVFVGPSGCGKTTSLRLINRMVLPSEGRVLLNGRDVKEGPAHELRRGIGYVMQSAGLLPHRTVLRNIMTVPALEGRADKNRAMELMELVGLDAGLAKRYPAELSGGQQQRVGVARALAADPEVVLMDEPFSAIDPVVRADLQREVLRLQRELKKTFVMVTHDIDEAVLLGTRIAVFGPGGRLAQTATPYELLTQPADDFVAGFVGRDRGFRALGYVGAERLDTLPLAADPEWVLQVDDDGRPRGWTGSDGVTHAGGTLYVQGDSLRQALDAALSSPSGLGVVVDAQGRAVSLVAPSAVLAAMDAK</sequence>
<evidence type="ECO:0000256" key="4">
    <source>
        <dbReference type="ARBA" id="ARBA00022840"/>
    </source>
</evidence>
<dbReference type="PANTHER" id="PTHR43117:SF4">
    <property type="entry name" value="OSMOPROTECTANT IMPORT ATP-BINDING PROTEIN OSMV"/>
    <property type="match status" value="1"/>
</dbReference>
<comment type="similarity">
    <text evidence="1">Belongs to the ABC transporter superfamily.</text>
</comment>
<dbReference type="AlphaFoldDB" id="A0AAE3YF59"/>
<protein>
    <recommendedName>
        <fullName evidence="5">ABC-type quaternary amine transporter</fullName>
        <ecNumber evidence="5">7.6.2.9</ecNumber>
    </recommendedName>
</protein>
<keyword evidence="3" id="KW-0547">Nucleotide-binding</keyword>
<organism evidence="7 8">
    <name type="scientific">Falsarthrobacter nasiphocae</name>
    <dbReference type="NCBI Taxonomy" id="189863"/>
    <lineage>
        <taxon>Bacteria</taxon>
        <taxon>Bacillati</taxon>
        <taxon>Actinomycetota</taxon>
        <taxon>Actinomycetes</taxon>
        <taxon>Micrococcales</taxon>
        <taxon>Micrococcaceae</taxon>
        <taxon>Falsarthrobacter</taxon>
    </lineage>
</organism>
<dbReference type="GO" id="GO:0005524">
    <property type="term" value="F:ATP binding"/>
    <property type="evidence" value="ECO:0007669"/>
    <property type="project" value="UniProtKB-KW"/>
</dbReference>
<dbReference type="Pfam" id="PF00005">
    <property type="entry name" value="ABC_tran"/>
    <property type="match status" value="1"/>
</dbReference>
<comment type="caution">
    <text evidence="7">The sequence shown here is derived from an EMBL/GenBank/DDBJ whole genome shotgun (WGS) entry which is preliminary data.</text>
</comment>
<name>A0AAE3YF59_9MICC</name>
<keyword evidence="2" id="KW-0813">Transport</keyword>
<evidence type="ECO:0000313" key="8">
    <source>
        <dbReference type="Proteomes" id="UP001247307"/>
    </source>
</evidence>
<keyword evidence="4 7" id="KW-0067">ATP-binding</keyword>
<dbReference type="SMART" id="SM00382">
    <property type="entry name" value="AAA"/>
    <property type="match status" value="1"/>
</dbReference>